<evidence type="ECO:0000256" key="1">
    <source>
        <dbReference type="SAM" id="MobiDB-lite"/>
    </source>
</evidence>
<dbReference type="EMBL" id="KZ679126">
    <property type="protein sequence ID" value="PTB81034.1"/>
    <property type="molecule type" value="Genomic_DNA"/>
</dbReference>
<keyword evidence="3" id="KW-1185">Reference proteome</keyword>
<evidence type="ECO:0000313" key="2">
    <source>
        <dbReference type="EMBL" id="PTB81034.1"/>
    </source>
</evidence>
<sequence>MQPHPLALLPSASPLRRSPASSLSTRPPSCIIITTAVLSPSTYSYLPASPSCRPAASYRYVSLRRLPGPDSVPRRVHASRRRGHPCQSMPCHALLGGEMVVMANQGGDGWRTSWPLKWELAHARDPPPLMPALRILYFAFLTPPANLLTYLPTYYYLTDRPSVSPPEPSTLFITLPEIVGRESWLRCSRPLLLLVHHDTHHHHHHRRRRKPIIDTHPIPLVIAAVPRGVRYIDTSQHR</sequence>
<name>A0A2T4CHM1_TRILO</name>
<dbReference type="AlphaFoldDB" id="A0A2T4CHM1"/>
<protein>
    <submittedName>
        <fullName evidence="2">Uncharacterized protein</fullName>
    </submittedName>
</protein>
<accession>A0A2T4CHM1</accession>
<dbReference type="Proteomes" id="UP000240760">
    <property type="component" value="Unassembled WGS sequence"/>
</dbReference>
<feature type="region of interest" description="Disordered" evidence="1">
    <location>
        <begin position="1"/>
        <end position="25"/>
    </location>
</feature>
<gene>
    <name evidence="2" type="ORF">M440DRAFT_1005928</name>
</gene>
<reference evidence="2 3" key="1">
    <citation type="submission" date="2016-07" db="EMBL/GenBank/DDBJ databases">
        <title>Multiple horizontal gene transfer events from other fungi enriched the ability of initially mycotrophic Trichoderma (Ascomycota) to feed on dead plant biomass.</title>
        <authorList>
            <consortium name="DOE Joint Genome Institute"/>
            <person name="Aerts A."/>
            <person name="Atanasova L."/>
            <person name="Chenthamara K."/>
            <person name="Zhang J."/>
            <person name="Grujic M."/>
            <person name="Henrissat B."/>
            <person name="Kuo A."/>
            <person name="Salamov A."/>
            <person name="Lipzen A."/>
            <person name="Labutti K."/>
            <person name="Barry K."/>
            <person name="Miao Y."/>
            <person name="Rahimi M.J."/>
            <person name="Shen Q."/>
            <person name="Grigoriev I.V."/>
            <person name="Kubicek C.P."/>
            <person name="Druzhinina I.S."/>
        </authorList>
    </citation>
    <scope>NUCLEOTIDE SEQUENCE [LARGE SCALE GENOMIC DNA]</scope>
    <source>
        <strain evidence="2 3">ATCC 18648</strain>
    </source>
</reference>
<organism evidence="2 3">
    <name type="scientific">Trichoderma longibrachiatum ATCC 18648</name>
    <dbReference type="NCBI Taxonomy" id="983965"/>
    <lineage>
        <taxon>Eukaryota</taxon>
        <taxon>Fungi</taxon>
        <taxon>Dikarya</taxon>
        <taxon>Ascomycota</taxon>
        <taxon>Pezizomycotina</taxon>
        <taxon>Sordariomycetes</taxon>
        <taxon>Hypocreomycetidae</taxon>
        <taxon>Hypocreales</taxon>
        <taxon>Hypocreaceae</taxon>
        <taxon>Trichoderma</taxon>
    </lineage>
</organism>
<evidence type="ECO:0000313" key="3">
    <source>
        <dbReference type="Proteomes" id="UP000240760"/>
    </source>
</evidence>
<proteinExistence type="predicted"/>